<gene>
    <name evidence="6" type="ORF">MCYG_01837</name>
</gene>
<dbReference type="GO" id="GO:0045332">
    <property type="term" value="P:phospholipid translocation"/>
    <property type="evidence" value="ECO:0007669"/>
    <property type="project" value="TreeGrafter"/>
</dbReference>
<dbReference type="FunFam" id="1.20.1280.290:FF:000005">
    <property type="entry name" value="PQ-loop repeat-containing protein 1"/>
    <property type="match status" value="1"/>
</dbReference>
<dbReference type="eggNOG" id="KOG2913">
    <property type="taxonomic scope" value="Eukaryota"/>
</dbReference>
<dbReference type="OrthoDB" id="292213at2759"/>
<dbReference type="PANTHER" id="PTHR14856:SF9">
    <property type="entry name" value="PQ-LOOP REPEAT-CONTAINING PROTEIN 1"/>
    <property type="match status" value="1"/>
</dbReference>
<dbReference type="GO" id="GO:0005802">
    <property type="term" value="C:trans-Golgi network"/>
    <property type="evidence" value="ECO:0007669"/>
    <property type="project" value="TreeGrafter"/>
</dbReference>
<dbReference type="Proteomes" id="UP000002035">
    <property type="component" value="Unassembled WGS sequence"/>
</dbReference>
<organism evidence="6 7">
    <name type="scientific">Arthroderma otae (strain ATCC MYA-4605 / CBS 113480)</name>
    <name type="common">Microsporum canis</name>
    <dbReference type="NCBI Taxonomy" id="554155"/>
    <lineage>
        <taxon>Eukaryota</taxon>
        <taxon>Fungi</taxon>
        <taxon>Dikarya</taxon>
        <taxon>Ascomycota</taxon>
        <taxon>Pezizomycotina</taxon>
        <taxon>Eurotiomycetes</taxon>
        <taxon>Eurotiomycetidae</taxon>
        <taxon>Onygenales</taxon>
        <taxon>Arthrodermataceae</taxon>
        <taxon>Microsporum</taxon>
    </lineage>
</organism>
<dbReference type="VEuPathDB" id="FungiDB:MCYG_01837"/>
<feature type="transmembrane region" description="Helical" evidence="5">
    <location>
        <begin position="37"/>
        <end position="60"/>
    </location>
</feature>
<evidence type="ECO:0000256" key="2">
    <source>
        <dbReference type="ARBA" id="ARBA00022692"/>
    </source>
</evidence>
<keyword evidence="3 5" id="KW-1133">Transmembrane helix</keyword>
<protein>
    <submittedName>
        <fullName evidence="6">PQ loop repeat protein</fullName>
    </submittedName>
</protein>
<dbReference type="GO" id="GO:0005829">
    <property type="term" value="C:cytosol"/>
    <property type="evidence" value="ECO:0007669"/>
    <property type="project" value="GOC"/>
</dbReference>
<dbReference type="OMA" id="FKMWFFF"/>
<name>C5FI38_ARTOC</name>
<dbReference type="EMBL" id="DS995702">
    <property type="protein sequence ID" value="EEQ29018.1"/>
    <property type="molecule type" value="Genomic_DNA"/>
</dbReference>
<dbReference type="SMART" id="SM00679">
    <property type="entry name" value="CTNS"/>
    <property type="match status" value="2"/>
</dbReference>
<feature type="transmembrane region" description="Helical" evidence="5">
    <location>
        <begin position="211"/>
        <end position="229"/>
    </location>
</feature>
<evidence type="ECO:0000256" key="3">
    <source>
        <dbReference type="ARBA" id="ARBA00022989"/>
    </source>
</evidence>
<dbReference type="RefSeq" id="XP_002848903.1">
    <property type="nucleotide sequence ID" value="XM_002848857.1"/>
</dbReference>
<dbReference type="HOGENOM" id="CLU_049047_3_0_1"/>
<dbReference type="PANTHER" id="PTHR14856">
    <property type="entry name" value="PQ-LOOP REPEAT-CONTAINING PROTEIN 1-LIKE PROTEIN"/>
    <property type="match status" value="1"/>
</dbReference>
<feature type="transmembrane region" description="Helical" evidence="5">
    <location>
        <begin position="6"/>
        <end position="25"/>
    </location>
</feature>
<evidence type="ECO:0000313" key="7">
    <source>
        <dbReference type="Proteomes" id="UP000002035"/>
    </source>
</evidence>
<dbReference type="STRING" id="554155.C5FI38"/>
<dbReference type="InterPro" id="IPR006603">
    <property type="entry name" value="PQ-loop_rpt"/>
</dbReference>
<sequence length="269" mass="30597">MWLLTLILDYGAPPLLVLSPVLSYSDQIMSIHRKKTSAGFSLDIPLIMLVASIFKIFYWFGAYYSVPLLVQAISMIAVQVILLKVALDNRPSSGIEHTPFNGQGSESGFVRPYRFWQWKTARPYWTFLVYFTLSLLAIHILLPPVSNSHAYIELLGFSGLGIEAFLPIPQIISNQRSRSCEGFRPSVLVSWLLGDAMKMSFFFFSGSSIPLAFRICGVFQCLCDIYLGFQFYTFGDWRSWTTNDLPSLNRWGMKSTDVQMTQRARSDSF</sequence>
<accession>C5FI38</accession>
<evidence type="ECO:0000256" key="4">
    <source>
        <dbReference type="ARBA" id="ARBA00023136"/>
    </source>
</evidence>
<keyword evidence="4 5" id="KW-0472">Membrane</keyword>
<keyword evidence="7" id="KW-1185">Reference proteome</keyword>
<dbReference type="InterPro" id="IPR052241">
    <property type="entry name" value="SLC66/Scramblase_ANY1"/>
</dbReference>
<dbReference type="Gene3D" id="1.20.1280.290">
    <property type="match status" value="1"/>
</dbReference>
<dbReference type="GO" id="GO:0042147">
    <property type="term" value="P:retrograde transport, endosome to Golgi"/>
    <property type="evidence" value="ECO:0007669"/>
    <property type="project" value="TreeGrafter"/>
</dbReference>
<dbReference type="AlphaFoldDB" id="C5FI38"/>
<keyword evidence="2 5" id="KW-0812">Transmembrane</keyword>
<comment type="subcellular location">
    <subcellularLocation>
        <location evidence="1">Membrane</location>
        <topology evidence="1">Multi-pass membrane protein</topology>
    </subcellularLocation>
</comment>
<dbReference type="GO" id="GO:0005768">
    <property type="term" value="C:endosome"/>
    <property type="evidence" value="ECO:0007669"/>
    <property type="project" value="TreeGrafter"/>
</dbReference>
<proteinExistence type="predicted"/>
<dbReference type="GeneID" id="9228954"/>
<reference evidence="7" key="1">
    <citation type="journal article" date="2012" name="MBio">
        <title>Comparative genome analysis of Trichophyton rubrum and related dermatophytes reveals candidate genes involved in infection.</title>
        <authorList>
            <person name="Martinez D.A."/>
            <person name="Oliver B.G."/>
            <person name="Graeser Y."/>
            <person name="Goldberg J.M."/>
            <person name="Li W."/>
            <person name="Martinez-Rossi N.M."/>
            <person name="Monod M."/>
            <person name="Shelest E."/>
            <person name="Barton R.C."/>
            <person name="Birch E."/>
            <person name="Brakhage A.A."/>
            <person name="Chen Z."/>
            <person name="Gurr S.J."/>
            <person name="Heiman D."/>
            <person name="Heitman J."/>
            <person name="Kosti I."/>
            <person name="Rossi A."/>
            <person name="Saif S."/>
            <person name="Samalova M."/>
            <person name="Saunders C.W."/>
            <person name="Shea T."/>
            <person name="Summerbell R.C."/>
            <person name="Xu J."/>
            <person name="Young S."/>
            <person name="Zeng Q."/>
            <person name="Birren B.W."/>
            <person name="Cuomo C.A."/>
            <person name="White T.C."/>
        </authorList>
    </citation>
    <scope>NUCLEOTIDE SEQUENCE [LARGE SCALE GENOMIC DNA]</scope>
    <source>
        <strain evidence="7">ATCC MYA-4605 / CBS 113480</strain>
    </source>
</reference>
<dbReference type="GO" id="GO:0016020">
    <property type="term" value="C:membrane"/>
    <property type="evidence" value="ECO:0007669"/>
    <property type="project" value="UniProtKB-SubCell"/>
</dbReference>
<evidence type="ECO:0000256" key="5">
    <source>
        <dbReference type="SAM" id="Phobius"/>
    </source>
</evidence>
<evidence type="ECO:0000313" key="6">
    <source>
        <dbReference type="EMBL" id="EEQ29018.1"/>
    </source>
</evidence>
<evidence type="ECO:0000256" key="1">
    <source>
        <dbReference type="ARBA" id="ARBA00004141"/>
    </source>
</evidence>
<feature type="transmembrane region" description="Helical" evidence="5">
    <location>
        <begin position="124"/>
        <end position="142"/>
    </location>
</feature>
<dbReference type="Pfam" id="PF04193">
    <property type="entry name" value="PQ-loop"/>
    <property type="match status" value="2"/>
</dbReference>